<keyword evidence="3" id="KW-1185">Reference proteome</keyword>
<dbReference type="InterPro" id="IPR004714">
    <property type="entry name" value="Cyt_oxidase_maturation_cbb3"/>
</dbReference>
<dbReference type="NCBIfam" id="TIGR00847">
    <property type="entry name" value="ccoS"/>
    <property type="match status" value="1"/>
</dbReference>
<reference evidence="3" key="1">
    <citation type="journal article" date="2019" name="Int. J. Syst. Evol. Microbiol.">
        <title>The Global Catalogue of Microorganisms (GCM) 10K type strain sequencing project: providing services to taxonomists for standard genome sequencing and annotation.</title>
        <authorList>
            <consortium name="The Broad Institute Genomics Platform"/>
            <consortium name="The Broad Institute Genome Sequencing Center for Infectious Disease"/>
            <person name="Wu L."/>
            <person name="Ma J."/>
        </authorList>
    </citation>
    <scope>NUCLEOTIDE SEQUENCE [LARGE SCALE GENOMIC DNA]</scope>
    <source>
        <strain evidence="3">KCTC 42953</strain>
    </source>
</reference>
<protein>
    <submittedName>
        <fullName evidence="2">Cbb3-type cytochrome oxidase assembly protein CcoS</fullName>
    </submittedName>
</protein>
<sequence length="62" mass="6979">MNMVFVLVLLSLVLAGVAVWALFWAINKNQFDDLDSPAYSILDDDNEPHKRSPEKSEDKGQS</sequence>
<evidence type="ECO:0000256" key="1">
    <source>
        <dbReference type="SAM" id="MobiDB-lite"/>
    </source>
</evidence>
<feature type="compositionally biased region" description="Basic and acidic residues" evidence="1">
    <location>
        <begin position="47"/>
        <end position="62"/>
    </location>
</feature>
<dbReference type="PANTHER" id="PTHR41532">
    <property type="entry name" value="FIXS PROTEIN"/>
    <property type="match status" value="1"/>
</dbReference>
<evidence type="ECO:0000313" key="3">
    <source>
        <dbReference type="Proteomes" id="UP001595533"/>
    </source>
</evidence>
<organism evidence="2 3">
    <name type="scientific">Marinicella sediminis</name>
    <dbReference type="NCBI Taxonomy" id="1792834"/>
    <lineage>
        <taxon>Bacteria</taxon>
        <taxon>Pseudomonadati</taxon>
        <taxon>Pseudomonadota</taxon>
        <taxon>Gammaproteobacteria</taxon>
        <taxon>Lysobacterales</taxon>
        <taxon>Marinicellaceae</taxon>
        <taxon>Marinicella</taxon>
    </lineage>
</organism>
<dbReference type="Pfam" id="PF03597">
    <property type="entry name" value="FixS"/>
    <property type="match status" value="1"/>
</dbReference>
<dbReference type="RefSeq" id="WP_077411949.1">
    <property type="nucleotide sequence ID" value="NZ_JBHRTS010000006.1"/>
</dbReference>
<dbReference type="PANTHER" id="PTHR41532:SF1">
    <property type="entry name" value="FIXS PROTEIN"/>
    <property type="match status" value="1"/>
</dbReference>
<dbReference type="Proteomes" id="UP001595533">
    <property type="component" value="Unassembled WGS sequence"/>
</dbReference>
<name>A0ABV7JFH4_9GAMM</name>
<dbReference type="EMBL" id="JBHRTS010000006">
    <property type="protein sequence ID" value="MFC3194993.1"/>
    <property type="molecule type" value="Genomic_DNA"/>
</dbReference>
<accession>A0ABV7JFH4</accession>
<feature type="region of interest" description="Disordered" evidence="1">
    <location>
        <begin position="39"/>
        <end position="62"/>
    </location>
</feature>
<gene>
    <name evidence="2" type="primary">ccoS</name>
    <name evidence="2" type="ORF">ACFODZ_12145</name>
</gene>
<proteinExistence type="predicted"/>
<comment type="caution">
    <text evidence="2">The sequence shown here is derived from an EMBL/GenBank/DDBJ whole genome shotgun (WGS) entry which is preliminary data.</text>
</comment>
<evidence type="ECO:0000313" key="2">
    <source>
        <dbReference type="EMBL" id="MFC3194993.1"/>
    </source>
</evidence>